<name>A0A1I6EL27_9FIRM</name>
<dbReference type="Pfam" id="PF05958">
    <property type="entry name" value="tRNA_U5-meth_tr"/>
    <property type="match status" value="1"/>
</dbReference>
<dbReference type="Gene3D" id="2.40.50.1070">
    <property type="match status" value="1"/>
</dbReference>
<feature type="binding site" evidence="4">
    <location>
        <position position="375"/>
    </location>
    <ligand>
        <name>S-adenosyl-L-methionine</name>
        <dbReference type="ChEBI" id="CHEBI:59789"/>
    </ligand>
</feature>
<feature type="binding site" evidence="4">
    <location>
        <position position="327"/>
    </location>
    <ligand>
        <name>S-adenosyl-L-methionine</name>
        <dbReference type="ChEBI" id="CHEBI:59789"/>
    </ligand>
</feature>
<organism evidence="7 8">
    <name type="scientific">Desulfoscipio geothermicus DSM 3669</name>
    <dbReference type="NCBI Taxonomy" id="1121426"/>
    <lineage>
        <taxon>Bacteria</taxon>
        <taxon>Bacillati</taxon>
        <taxon>Bacillota</taxon>
        <taxon>Clostridia</taxon>
        <taxon>Eubacteriales</taxon>
        <taxon>Desulfallaceae</taxon>
        <taxon>Desulfoscipio</taxon>
    </lineage>
</organism>
<dbReference type="PANTHER" id="PTHR11061:SF30">
    <property type="entry name" value="TRNA (URACIL(54)-C(5))-METHYLTRANSFERASE"/>
    <property type="match status" value="1"/>
</dbReference>
<evidence type="ECO:0000256" key="4">
    <source>
        <dbReference type="PROSITE-ProRule" id="PRU01024"/>
    </source>
</evidence>
<evidence type="ECO:0000313" key="8">
    <source>
        <dbReference type="Proteomes" id="UP000199584"/>
    </source>
</evidence>
<gene>
    <name evidence="7" type="ORF">SAMN05660706_1539</name>
</gene>
<dbReference type="Pfam" id="PF01938">
    <property type="entry name" value="TRAM"/>
    <property type="match status" value="1"/>
</dbReference>
<dbReference type="InterPro" id="IPR030391">
    <property type="entry name" value="MeTrfase_TrmA_CS"/>
</dbReference>
<sequence>MQESQIVNVEITGINHRGEGVGRAEGVVIFVPGAVPGERVTVRVEEWRKNHAYGAILEIAGNTDQRQTPACPVSARCGGCTLQHIAYAEQLRLKTELVRQDMTRIGGAAGVPVRDIIGMADPWHYRNNVRFKVRRRAGEVELGFFARGSHRLVADEGSDGPNLCLLAHRDLNRVAAQVRDILTGCPAATPLPAEIMLRRGSTGEIMVVLIGDKGQAQGFITPAEKMAGIPGVVSVACHMRAGGKRPGGRFSTLAGRDYVVDELDGLKFKISAPSFYQVNPAQTAVLYRQALEYCALRGGEEVADAYCGVGTVALYVARYAGAVRGYEVVPGAVRDAGTNAALNGLVNTRFYAGVVERVLPAHVAKGYRPDVVVLDPPRSGCRPEVLDALAASGAGRVVYISCNPATLARDVKRLTCLGYSLQEVQPVDMFPHTMHVEAIILLQRQKP</sequence>
<dbReference type="STRING" id="39060.SAMN05660706_1539"/>
<dbReference type="RefSeq" id="WP_092487832.1">
    <property type="nucleotide sequence ID" value="NZ_FOYM01000053.1"/>
</dbReference>
<comment type="similarity">
    <text evidence="4">Belongs to the class I-like SAM-binding methyltransferase superfamily. RNA M5U methyltransferase family.</text>
</comment>
<dbReference type="NCBIfam" id="TIGR00479">
    <property type="entry name" value="rumA"/>
    <property type="match status" value="1"/>
</dbReference>
<keyword evidence="1 4" id="KW-0489">Methyltransferase</keyword>
<proteinExistence type="inferred from homology"/>
<reference evidence="8" key="1">
    <citation type="submission" date="2016-10" db="EMBL/GenBank/DDBJ databases">
        <authorList>
            <person name="Varghese N."/>
            <person name="Submissions S."/>
        </authorList>
    </citation>
    <scope>NUCLEOTIDE SEQUENCE [LARGE SCALE GENOMIC DNA]</scope>
    <source>
        <strain evidence="8">DSM 3669</strain>
    </source>
</reference>
<dbReference type="InterPro" id="IPR030390">
    <property type="entry name" value="MeTrfase_TrmA_AS"/>
</dbReference>
<evidence type="ECO:0000256" key="2">
    <source>
        <dbReference type="ARBA" id="ARBA00022679"/>
    </source>
</evidence>
<dbReference type="FunFam" id="3.40.50.150:FF:000009">
    <property type="entry name" value="23S rRNA (Uracil(1939)-C(5))-methyltransferase RlmD"/>
    <property type="match status" value="1"/>
</dbReference>
<evidence type="ECO:0000256" key="1">
    <source>
        <dbReference type="ARBA" id="ARBA00022603"/>
    </source>
</evidence>
<dbReference type="InterPro" id="IPR029063">
    <property type="entry name" value="SAM-dependent_MTases_sf"/>
</dbReference>
<keyword evidence="3 4" id="KW-0949">S-adenosyl-L-methionine</keyword>
<evidence type="ECO:0000259" key="6">
    <source>
        <dbReference type="PROSITE" id="PS50926"/>
    </source>
</evidence>
<dbReference type="InterPro" id="IPR002792">
    <property type="entry name" value="TRAM_dom"/>
</dbReference>
<keyword evidence="2 4" id="KW-0808">Transferase</keyword>
<dbReference type="AlphaFoldDB" id="A0A1I6EL27"/>
<feature type="active site" description="Nucleophile" evidence="4">
    <location>
        <position position="402"/>
    </location>
</feature>
<dbReference type="Gene3D" id="3.40.50.150">
    <property type="entry name" value="Vaccinia Virus protein VP39"/>
    <property type="match status" value="1"/>
</dbReference>
<dbReference type="Gene3D" id="2.40.50.140">
    <property type="entry name" value="Nucleic acid-binding proteins"/>
    <property type="match status" value="1"/>
</dbReference>
<dbReference type="PROSITE" id="PS01230">
    <property type="entry name" value="TRMA_1"/>
    <property type="match status" value="1"/>
</dbReference>
<dbReference type="InterPro" id="IPR010280">
    <property type="entry name" value="U5_MeTrfase_fam"/>
</dbReference>
<feature type="active site" evidence="5">
    <location>
        <position position="402"/>
    </location>
</feature>
<feature type="binding site" evidence="4">
    <location>
        <position position="277"/>
    </location>
    <ligand>
        <name>S-adenosyl-L-methionine</name>
        <dbReference type="ChEBI" id="CHEBI:59789"/>
    </ligand>
</feature>
<dbReference type="Proteomes" id="UP000199584">
    <property type="component" value="Unassembled WGS sequence"/>
</dbReference>
<feature type="domain" description="TRAM" evidence="6">
    <location>
        <begin position="1"/>
        <end position="58"/>
    </location>
</feature>
<dbReference type="PANTHER" id="PTHR11061">
    <property type="entry name" value="RNA M5U METHYLTRANSFERASE"/>
    <property type="match status" value="1"/>
</dbReference>
<dbReference type="PROSITE" id="PS50926">
    <property type="entry name" value="TRAM"/>
    <property type="match status" value="1"/>
</dbReference>
<protein>
    <submittedName>
        <fullName evidence="7">23S rRNA m(5)U-1939 methyltransferase</fullName>
    </submittedName>
</protein>
<dbReference type="SUPFAM" id="SSF50249">
    <property type="entry name" value="Nucleic acid-binding proteins"/>
    <property type="match status" value="1"/>
</dbReference>
<evidence type="ECO:0000256" key="3">
    <source>
        <dbReference type="ARBA" id="ARBA00022691"/>
    </source>
</evidence>
<dbReference type="CDD" id="cd02440">
    <property type="entry name" value="AdoMet_MTases"/>
    <property type="match status" value="1"/>
</dbReference>
<accession>A0A1I6EL27</accession>
<feature type="binding site" evidence="4">
    <location>
        <position position="306"/>
    </location>
    <ligand>
        <name>S-adenosyl-L-methionine</name>
        <dbReference type="ChEBI" id="CHEBI:59789"/>
    </ligand>
</feature>
<dbReference type="PROSITE" id="PS01231">
    <property type="entry name" value="TRMA_2"/>
    <property type="match status" value="1"/>
</dbReference>
<dbReference type="OrthoDB" id="9804590at2"/>
<dbReference type="GO" id="GO:0070475">
    <property type="term" value="P:rRNA base methylation"/>
    <property type="evidence" value="ECO:0007669"/>
    <property type="project" value="TreeGrafter"/>
</dbReference>
<dbReference type="PROSITE" id="PS51687">
    <property type="entry name" value="SAM_MT_RNA_M5U"/>
    <property type="match status" value="1"/>
</dbReference>
<dbReference type="InterPro" id="IPR012340">
    <property type="entry name" value="NA-bd_OB-fold"/>
</dbReference>
<keyword evidence="8" id="KW-1185">Reference proteome</keyword>
<dbReference type="EMBL" id="FOYM01000053">
    <property type="protein sequence ID" value="SFR18162.1"/>
    <property type="molecule type" value="Genomic_DNA"/>
</dbReference>
<dbReference type="SUPFAM" id="SSF53335">
    <property type="entry name" value="S-adenosyl-L-methionine-dependent methyltransferases"/>
    <property type="match status" value="1"/>
</dbReference>
<evidence type="ECO:0000313" key="7">
    <source>
        <dbReference type="EMBL" id="SFR18162.1"/>
    </source>
</evidence>
<dbReference type="GO" id="GO:0070041">
    <property type="term" value="F:rRNA (uridine-C5-)-methyltransferase activity"/>
    <property type="evidence" value="ECO:0007669"/>
    <property type="project" value="TreeGrafter"/>
</dbReference>
<evidence type="ECO:0000256" key="5">
    <source>
        <dbReference type="PROSITE-ProRule" id="PRU10015"/>
    </source>
</evidence>